<protein>
    <submittedName>
        <fullName evidence="1">Uncharacterized protein</fullName>
    </submittedName>
</protein>
<comment type="caution">
    <text evidence="1">The sequence shown here is derived from an EMBL/GenBank/DDBJ whole genome shotgun (WGS) entry which is preliminary data.</text>
</comment>
<keyword evidence="2" id="KW-1185">Reference proteome</keyword>
<evidence type="ECO:0000313" key="2">
    <source>
        <dbReference type="Proteomes" id="UP001237642"/>
    </source>
</evidence>
<reference evidence="1" key="1">
    <citation type="submission" date="2023-02" db="EMBL/GenBank/DDBJ databases">
        <title>Genome of toxic invasive species Heracleum sosnowskyi carries increased number of genes despite the absence of recent whole-genome duplications.</title>
        <authorList>
            <person name="Schelkunov M."/>
            <person name="Shtratnikova V."/>
            <person name="Makarenko M."/>
            <person name="Klepikova A."/>
            <person name="Omelchenko D."/>
            <person name="Novikova G."/>
            <person name="Obukhova E."/>
            <person name="Bogdanov V."/>
            <person name="Penin A."/>
            <person name="Logacheva M."/>
        </authorList>
    </citation>
    <scope>NUCLEOTIDE SEQUENCE</scope>
    <source>
        <strain evidence="1">Hsosn_3</strain>
        <tissue evidence="1">Leaf</tissue>
    </source>
</reference>
<sequence length="226" mass="24906">MANLLNVIAKAGRGRAYAAQQIQLGDSFVYKHLGSMATVGRYKALVDLRQSKATKGLSMAEFSTRLQHLCLDVTLTEYRVEGCAYGWNISSFCLKYMELHQLVRNGCTLLVDFAVSFESFENRLLGLCVSVRSIMPVPLSPYPSPPVPFTPSANGSLLISSNLFTINEPSCKLKPIVMLLCSRSTLLINLLYENCDSLSVCNQVHRVSLSVGSLGKYLPFPPESIM</sequence>
<dbReference type="EMBL" id="JAUIZM010000009">
    <property type="protein sequence ID" value="KAK1366505.1"/>
    <property type="molecule type" value="Genomic_DNA"/>
</dbReference>
<name>A0AAD8HI90_9APIA</name>
<organism evidence="1 2">
    <name type="scientific">Heracleum sosnowskyi</name>
    <dbReference type="NCBI Taxonomy" id="360622"/>
    <lineage>
        <taxon>Eukaryota</taxon>
        <taxon>Viridiplantae</taxon>
        <taxon>Streptophyta</taxon>
        <taxon>Embryophyta</taxon>
        <taxon>Tracheophyta</taxon>
        <taxon>Spermatophyta</taxon>
        <taxon>Magnoliopsida</taxon>
        <taxon>eudicotyledons</taxon>
        <taxon>Gunneridae</taxon>
        <taxon>Pentapetalae</taxon>
        <taxon>asterids</taxon>
        <taxon>campanulids</taxon>
        <taxon>Apiales</taxon>
        <taxon>Apiaceae</taxon>
        <taxon>Apioideae</taxon>
        <taxon>apioid superclade</taxon>
        <taxon>Tordylieae</taxon>
        <taxon>Tordyliinae</taxon>
        <taxon>Heracleum</taxon>
    </lineage>
</organism>
<accession>A0AAD8HI90</accession>
<evidence type="ECO:0000313" key="1">
    <source>
        <dbReference type="EMBL" id="KAK1366505.1"/>
    </source>
</evidence>
<proteinExistence type="predicted"/>
<gene>
    <name evidence="1" type="ORF">POM88_042066</name>
</gene>
<dbReference type="AlphaFoldDB" id="A0AAD8HI90"/>
<reference evidence="1" key="2">
    <citation type="submission" date="2023-05" db="EMBL/GenBank/DDBJ databases">
        <authorList>
            <person name="Schelkunov M.I."/>
        </authorList>
    </citation>
    <scope>NUCLEOTIDE SEQUENCE</scope>
    <source>
        <strain evidence="1">Hsosn_3</strain>
        <tissue evidence="1">Leaf</tissue>
    </source>
</reference>
<dbReference type="Proteomes" id="UP001237642">
    <property type="component" value="Unassembled WGS sequence"/>
</dbReference>